<evidence type="ECO:0000256" key="4">
    <source>
        <dbReference type="HAMAP-Rule" id="MF_00360"/>
    </source>
</evidence>
<dbReference type="NCBIfam" id="TIGR00166">
    <property type="entry name" value="S6"/>
    <property type="match status" value="1"/>
</dbReference>
<dbReference type="Proteomes" id="UP000194267">
    <property type="component" value="Unassembled WGS sequence"/>
</dbReference>
<dbReference type="InterPro" id="IPR014717">
    <property type="entry name" value="Transl_elong_EF1B/ribsomal_bS6"/>
</dbReference>
<dbReference type="PANTHER" id="PTHR21011:SF1">
    <property type="entry name" value="SMALL RIBOSOMAL SUBUNIT PROTEIN BS6M"/>
    <property type="match status" value="1"/>
</dbReference>
<comment type="caution">
    <text evidence="5">The sequence shown here is derived from an EMBL/GenBank/DDBJ whole genome shotgun (WGS) entry which is preliminary data.</text>
</comment>
<keyword evidence="4" id="KW-0694">RNA-binding</keyword>
<dbReference type="Pfam" id="PF01250">
    <property type="entry name" value="Ribosomal_S6"/>
    <property type="match status" value="1"/>
</dbReference>
<gene>
    <name evidence="4" type="primary">rpsF</name>
    <name evidence="5" type="ORF">A6D92_04465</name>
</gene>
<evidence type="ECO:0000256" key="3">
    <source>
        <dbReference type="ARBA" id="ARBA00035294"/>
    </source>
</evidence>
<organism evidence="5 6">
    <name type="scientific">Symbiobacterium thermophilum</name>
    <dbReference type="NCBI Taxonomy" id="2734"/>
    <lineage>
        <taxon>Bacteria</taxon>
        <taxon>Bacillati</taxon>
        <taxon>Bacillota</taxon>
        <taxon>Clostridia</taxon>
        <taxon>Eubacteriales</taxon>
        <taxon>Symbiobacteriaceae</taxon>
        <taxon>Symbiobacterium</taxon>
    </lineage>
</organism>
<protein>
    <recommendedName>
        <fullName evidence="3 4">Small ribosomal subunit protein bS6</fullName>
    </recommendedName>
</protein>
<dbReference type="InterPro" id="IPR035980">
    <property type="entry name" value="Ribosomal_bS6_sf"/>
</dbReference>
<dbReference type="CDD" id="cd00473">
    <property type="entry name" value="bS6"/>
    <property type="match status" value="1"/>
</dbReference>
<dbReference type="HAMAP" id="MF_00360">
    <property type="entry name" value="Ribosomal_bS6"/>
    <property type="match status" value="1"/>
</dbReference>
<name>A0A1Y2T8X5_SYMTR</name>
<dbReference type="GO" id="GO:0005840">
    <property type="term" value="C:ribosome"/>
    <property type="evidence" value="ECO:0007669"/>
    <property type="project" value="UniProtKB-KW"/>
</dbReference>
<reference evidence="6" key="1">
    <citation type="submission" date="2016-04" db="EMBL/GenBank/DDBJ databases">
        <authorList>
            <person name="Antunes L.P."/>
            <person name="Martins L.F."/>
            <person name="Pereira R.V."/>
            <person name="Thomas A.M."/>
            <person name="Barbosa D."/>
            <person name="Nascimento L."/>
            <person name="Silva G.M."/>
            <person name="Condomitti G.W."/>
            <person name="Digiampietri L.A."/>
            <person name="Lombardi K.C."/>
            <person name="Ramos P.L."/>
            <person name="Quaggio R.B."/>
            <person name="Oliveira J.C."/>
            <person name="Pascon R.C."/>
            <person name="Cruz J.B."/>
            <person name="Silva A.M."/>
            <person name="Setubal J.C."/>
        </authorList>
    </citation>
    <scope>NUCLEOTIDE SEQUENCE [LARGE SCALE GENOMIC DNA]</scope>
</reference>
<dbReference type="SUPFAM" id="SSF54995">
    <property type="entry name" value="Ribosomal protein S6"/>
    <property type="match status" value="1"/>
</dbReference>
<proteinExistence type="inferred from homology"/>
<comment type="similarity">
    <text evidence="1 4">Belongs to the bacterial ribosomal protein bS6 family.</text>
</comment>
<dbReference type="GO" id="GO:1990904">
    <property type="term" value="C:ribonucleoprotein complex"/>
    <property type="evidence" value="ECO:0007669"/>
    <property type="project" value="UniProtKB-KW"/>
</dbReference>
<dbReference type="Gene3D" id="3.30.70.60">
    <property type="match status" value="1"/>
</dbReference>
<dbReference type="GO" id="GO:0006412">
    <property type="term" value="P:translation"/>
    <property type="evidence" value="ECO:0007669"/>
    <property type="project" value="UniProtKB-UniRule"/>
</dbReference>
<dbReference type="InterPro" id="IPR020814">
    <property type="entry name" value="Ribosomal_S6_plastid/chlpt"/>
</dbReference>
<dbReference type="GO" id="GO:0070181">
    <property type="term" value="F:small ribosomal subunit rRNA binding"/>
    <property type="evidence" value="ECO:0007669"/>
    <property type="project" value="TreeGrafter"/>
</dbReference>
<accession>A0A1Y2T8X5</accession>
<dbReference type="PANTHER" id="PTHR21011">
    <property type="entry name" value="MITOCHONDRIAL 28S RIBOSOMAL PROTEIN S6"/>
    <property type="match status" value="1"/>
</dbReference>
<dbReference type="EMBL" id="LWLV01000273">
    <property type="protein sequence ID" value="OTA41703.1"/>
    <property type="molecule type" value="Genomic_DNA"/>
</dbReference>
<keyword evidence="4" id="KW-0687">Ribonucleoprotein</keyword>
<evidence type="ECO:0000256" key="1">
    <source>
        <dbReference type="ARBA" id="ARBA00009512"/>
    </source>
</evidence>
<dbReference type="AlphaFoldDB" id="A0A1Y2T8X5"/>
<dbReference type="GO" id="GO:0005737">
    <property type="term" value="C:cytoplasm"/>
    <property type="evidence" value="ECO:0007669"/>
    <property type="project" value="UniProtKB-ARBA"/>
</dbReference>
<evidence type="ECO:0000256" key="2">
    <source>
        <dbReference type="ARBA" id="ARBA00035104"/>
    </source>
</evidence>
<keyword evidence="4" id="KW-0699">rRNA-binding</keyword>
<evidence type="ECO:0000313" key="6">
    <source>
        <dbReference type="Proteomes" id="UP000194267"/>
    </source>
</evidence>
<keyword evidence="4 5" id="KW-0689">Ribosomal protein</keyword>
<dbReference type="InterPro" id="IPR000529">
    <property type="entry name" value="Ribosomal_bS6"/>
</dbReference>
<comment type="function">
    <text evidence="2 4">Binds together with bS18 to 16S ribosomal RNA.</text>
</comment>
<sequence>MMVIARPDLDEAGLQALSDKIAELITSNGGTVESQDAWKKQRLAYEIKHLREGYYSVFNFTGEPRTANELNRVLKITDEVVRFLIVRPWE</sequence>
<dbReference type="GO" id="GO:0003735">
    <property type="term" value="F:structural constituent of ribosome"/>
    <property type="evidence" value="ECO:0007669"/>
    <property type="project" value="InterPro"/>
</dbReference>
<evidence type="ECO:0000313" key="5">
    <source>
        <dbReference type="EMBL" id="OTA41703.1"/>
    </source>
</evidence>